<feature type="region of interest" description="Disordered" evidence="1">
    <location>
        <begin position="1"/>
        <end position="23"/>
    </location>
</feature>
<reference evidence="2" key="1">
    <citation type="submission" date="2020-08" db="EMBL/GenBank/DDBJ databases">
        <title>Multicomponent nature underlies the extraordinary mechanical properties of spider dragline silk.</title>
        <authorList>
            <person name="Kono N."/>
            <person name="Nakamura H."/>
            <person name="Mori M."/>
            <person name="Yoshida Y."/>
            <person name="Ohtoshi R."/>
            <person name="Malay A.D."/>
            <person name="Moran D.A.P."/>
            <person name="Tomita M."/>
            <person name="Numata K."/>
            <person name="Arakawa K."/>
        </authorList>
    </citation>
    <scope>NUCLEOTIDE SEQUENCE</scope>
</reference>
<comment type="caution">
    <text evidence="2">The sequence shown here is derived from an EMBL/GenBank/DDBJ whole genome shotgun (WGS) entry which is preliminary data.</text>
</comment>
<gene>
    <name evidence="2" type="ORF">TNCV_1021631</name>
</gene>
<accession>A0A8X6SMX7</accession>
<keyword evidence="3" id="KW-1185">Reference proteome</keyword>
<organism evidence="2 3">
    <name type="scientific">Trichonephila clavipes</name>
    <name type="common">Golden silk orbweaver</name>
    <name type="synonym">Nephila clavipes</name>
    <dbReference type="NCBI Taxonomy" id="2585209"/>
    <lineage>
        <taxon>Eukaryota</taxon>
        <taxon>Metazoa</taxon>
        <taxon>Ecdysozoa</taxon>
        <taxon>Arthropoda</taxon>
        <taxon>Chelicerata</taxon>
        <taxon>Arachnida</taxon>
        <taxon>Araneae</taxon>
        <taxon>Araneomorphae</taxon>
        <taxon>Entelegynae</taxon>
        <taxon>Araneoidea</taxon>
        <taxon>Nephilidae</taxon>
        <taxon>Trichonephila</taxon>
    </lineage>
</organism>
<proteinExistence type="predicted"/>
<evidence type="ECO:0000313" key="3">
    <source>
        <dbReference type="Proteomes" id="UP000887159"/>
    </source>
</evidence>
<name>A0A8X6SMX7_TRICX</name>
<evidence type="ECO:0000313" key="2">
    <source>
        <dbReference type="EMBL" id="GFY14398.1"/>
    </source>
</evidence>
<evidence type="ECO:0000256" key="1">
    <source>
        <dbReference type="SAM" id="MobiDB-lite"/>
    </source>
</evidence>
<dbReference type="Proteomes" id="UP000887159">
    <property type="component" value="Unassembled WGS sequence"/>
</dbReference>
<sequence length="90" mass="9980">MHDKSRKETNGSDKFSVHEFDVNGPSKDIRTIKCLASRTGIHLNTKLPSKNLDFHPVCLTPNCKNRIDAPGLRAVVPAPELDDKICTVRA</sequence>
<dbReference type="EMBL" id="BMAU01021328">
    <property type="protein sequence ID" value="GFY14398.1"/>
    <property type="molecule type" value="Genomic_DNA"/>
</dbReference>
<dbReference type="AlphaFoldDB" id="A0A8X6SMX7"/>
<protein>
    <submittedName>
        <fullName evidence="2">Uncharacterized protein</fullName>
    </submittedName>
</protein>